<evidence type="ECO:0000256" key="1">
    <source>
        <dbReference type="ARBA" id="ARBA00007447"/>
    </source>
</evidence>
<reference evidence="8" key="1">
    <citation type="submission" date="2023-07" db="EMBL/GenBank/DDBJ databases">
        <authorList>
            <consortium name="AG Swart"/>
            <person name="Singh M."/>
            <person name="Singh A."/>
            <person name="Seah K."/>
            <person name="Emmerich C."/>
        </authorList>
    </citation>
    <scope>NUCLEOTIDE SEQUENCE</scope>
    <source>
        <strain evidence="8">DP1</strain>
    </source>
</reference>
<dbReference type="Gene3D" id="2.40.70.10">
    <property type="entry name" value="Acid Proteases"/>
    <property type="match status" value="2"/>
</dbReference>
<protein>
    <recommendedName>
        <fullName evidence="7">Peptidase A1 domain-containing protein</fullName>
    </recommendedName>
</protein>
<keyword evidence="3" id="KW-0064">Aspartyl protease</keyword>
<keyword evidence="9" id="KW-1185">Reference proteome</keyword>
<feature type="signal peptide" evidence="6">
    <location>
        <begin position="1"/>
        <end position="22"/>
    </location>
</feature>
<dbReference type="SUPFAM" id="SSF50630">
    <property type="entry name" value="Acid proteases"/>
    <property type="match status" value="1"/>
</dbReference>
<evidence type="ECO:0000313" key="9">
    <source>
        <dbReference type="Proteomes" id="UP001295684"/>
    </source>
</evidence>
<dbReference type="AlphaFoldDB" id="A0AAD1XB78"/>
<evidence type="ECO:0000256" key="2">
    <source>
        <dbReference type="ARBA" id="ARBA00022670"/>
    </source>
</evidence>
<dbReference type="CDD" id="cd05471">
    <property type="entry name" value="pepsin_like"/>
    <property type="match status" value="1"/>
</dbReference>
<evidence type="ECO:0000256" key="5">
    <source>
        <dbReference type="PIRSR" id="PIRSR601461-1"/>
    </source>
</evidence>
<proteinExistence type="inferred from homology"/>
<dbReference type="PROSITE" id="PS51767">
    <property type="entry name" value="PEPTIDASE_A1"/>
    <property type="match status" value="1"/>
</dbReference>
<dbReference type="InterPro" id="IPR021109">
    <property type="entry name" value="Peptidase_aspartic_dom_sf"/>
</dbReference>
<evidence type="ECO:0000256" key="4">
    <source>
        <dbReference type="ARBA" id="ARBA00022801"/>
    </source>
</evidence>
<dbReference type="GO" id="GO:0006508">
    <property type="term" value="P:proteolysis"/>
    <property type="evidence" value="ECO:0007669"/>
    <property type="project" value="UniProtKB-KW"/>
</dbReference>
<keyword evidence="4" id="KW-0378">Hydrolase</keyword>
<name>A0AAD1XB78_EUPCR</name>
<organism evidence="8 9">
    <name type="scientific">Euplotes crassus</name>
    <dbReference type="NCBI Taxonomy" id="5936"/>
    <lineage>
        <taxon>Eukaryota</taxon>
        <taxon>Sar</taxon>
        <taxon>Alveolata</taxon>
        <taxon>Ciliophora</taxon>
        <taxon>Intramacronucleata</taxon>
        <taxon>Spirotrichea</taxon>
        <taxon>Hypotrichia</taxon>
        <taxon>Euplotida</taxon>
        <taxon>Euplotidae</taxon>
        <taxon>Moneuplotes</taxon>
    </lineage>
</organism>
<evidence type="ECO:0000313" key="8">
    <source>
        <dbReference type="EMBL" id="CAI2364125.1"/>
    </source>
</evidence>
<feature type="chain" id="PRO_5042127827" description="Peptidase A1 domain-containing protein" evidence="6">
    <location>
        <begin position="23"/>
        <end position="409"/>
    </location>
</feature>
<dbReference type="InterPro" id="IPR001461">
    <property type="entry name" value="Aspartic_peptidase_A1"/>
</dbReference>
<feature type="active site" evidence="5">
    <location>
        <position position="89"/>
    </location>
</feature>
<dbReference type="PRINTS" id="PR00792">
    <property type="entry name" value="PEPSIN"/>
</dbReference>
<comment type="caution">
    <text evidence="8">The sequence shown here is derived from an EMBL/GenBank/DDBJ whole genome shotgun (WGS) entry which is preliminary data.</text>
</comment>
<gene>
    <name evidence="8" type="ORF">ECRASSUSDP1_LOCUS5467</name>
</gene>
<dbReference type="PANTHER" id="PTHR47966">
    <property type="entry name" value="BETA-SITE APP-CLEAVING ENZYME, ISOFORM A-RELATED"/>
    <property type="match status" value="1"/>
</dbReference>
<comment type="similarity">
    <text evidence="1">Belongs to the peptidase A1 family.</text>
</comment>
<accession>A0AAD1XB78</accession>
<keyword evidence="6" id="KW-0732">Signal</keyword>
<dbReference type="InterPro" id="IPR034164">
    <property type="entry name" value="Pepsin-like_dom"/>
</dbReference>
<feature type="domain" description="Peptidase A1" evidence="7">
    <location>
        <begin position="71"/>
        <end position="384"/>
    </location>
</feature>
<dbReference type="Proteomes" id="UP001295684">
    <property type="component" value="Unassembled WGS sequence"/>
</dbReference>
<keyword evidence="2" id="KW-0645">Protease</keyword>
<evidence type="ECO:0000259" key="7">
    <source>
        <dbReference type="PROSITE" id="PS51767"/>
    </source>
</evidence>
<dbReference type="Pfam" id="PF00026">
    <property type="entry name" value="Asp"/>
    <property type="match status" value="1"/>
</dbReference>
<feature type="active site" evidence="5">
    <location>
        <position position="268"/>
    </location>
</feature>
<sequence>MAATVMFLLGVLQLGVLPCAMAQTVRLPLKKVYLKDHKESIESGIETIEERHGRGLAEVNITMTNIYDMQYYASLLIGDAKLNQTFLWDTGSTLMWIPLNNCSSCPSTNKYTPASSYSSTGTRHTINYGSAQVEGDVANEKVYISSSSVPVTMELLGVDTASSATQNLAADGIIGMAPAITEGRPGTLLVEKLYNAGIIGKNAFAIDYRWLNGTSSILLGGYDTDLIKNDKAFDWISLNNNTHWIVAMNTVKYGGTELSMSSTSAIFDSSRSFTSFQYSDFMKIWNEIKDGKDCGYITGTTVFACYCDSVKDFKDITFKLGEHDIKMPASAYFEYFAGTTSNGVCSLYINFYTVDFGGLVILGDSFLREYYVYHDVQGQRVGLYGKNYSANTSAFSVLVFIMLFISFHF</sequence>
<evidence type="ECO:0000256" key="3">
    <source>
        <dbReference type="ARBA" id="ARBA00022750"/>
    </source>
</evidence>
<dbReference type="EMBL" id="CAMPGE010005277">
    <property type="protein sequence ID" value="CAI2364125.1"/>
    <property type="molecule type" value="Genomic_DNA"/>
</dbReference>
<dbReference type="GO" id="GO:0004190">
    <property type="term" value="F:aspartic-type endopeptidase activity"/>
    <property type="evidence" value="ECO:0007669"/>
    <property type="project" value="UniProtKB-KW"/>
</dbReference>
<dbReference type="InterPro" id="IPR033121">
    <property type="entry name" value="PEPTIDASE_A1"/>
</dbReference>
<dbReference type="PANTHER" id="PTHR47966:SF51">
    <property type="entry name" value="BETA-SITE APP-CLEAVING ENZYME, ISOFORM A-RELATED"/>
    <property type="match status" value="1"/>
</dbReference>
<evidence type="ECO:0000256" key="6">
    <source>
        <dbReference type="SAM" id="SignalP"/>
    </source>
</evidence>